<evidence type="ECO:0000256" key="7">
    <source>
        <dbReference type="ARBA" id="ARBA00022840"/>
    </source>
</evidence>
<dbReference type="GO" id="GO:0003848">
    <property type="term" value="F:2-amino-4-hydroxy-6-hydroxymethyldihydropteridine diphosphokinase activity"/>
    <property type="evidence" value="ECO:0007669"/>
    <property type="project" value="UniProtKB-EC"/>
</dbReference>
<keyword evidence="8" id="KW-0289">Folate biosynthesis</keyword>
<dbReference type="EMBL" id="PDOE01000020">
    <property type="protein sequence ID" value="RKL65234.1"/>
    <property type="molecule type" value="Genomic_DNA"/>
</dbReference>
<accession>A0A3A9JWF1</accession>
<evidence type="ECO:0000313" key="11">
    <source>
        <dbReference type="Proteomes" id="UP000281498"/>
    </source>
</evidence>
<dbReference type="CDD" id="cd00483">
    <property type="entry name" value="HPPK"/>
    <property type="match status" value="1"/>
</dbReference>
<dbReference type="GO" id="GO:0005524">
    <property type="term" value="F:ATP binding"/>
    <property type="evidence" value="ECO:0007669"/>
    <property type="project" value="UniProtKB-KW"/>
</dbReference>
<dbReference type="Proteomes" id="UP000281498">
    <property type="component" value="Unassembled WGS sequence"/>
</dbReference>
<sequence>MAENLSYISLGSNQGNRETHLRSAIEEIKQHSEIKVLKVSPIYETEPIGNTAQSSFLNMVIQIETTLTPLKLLETTQRIENIGGRERTEKWGPRTIDLDILLYNEENIVLEELEIPHPRLFERGFVLIPLKDIAPDLRFKDGQAIDYYLHQLTDKEGVRIWKSSFGGDESEHFEN</sequence>
<dbReference type="UniPathway" id="UPA00077">
    <property type="reaction ID" value="UER00155"/>
</dbReference>
<comment type="pathway">
    <text evidence="2">Cofactor biosynthesis; tetrahydrofolate biosynthesis; 2-amino-4-hydroxy-6-hydroxymethyl-7,8-dihydropteridine diphosphate from 7,8-dihydroneopterin triphosphate: step 4/4.</text>
</comment>
<dbReference type="EC" id="2.7.6.3" evidence="3"/>
<keyword evidence="7" id="KW-0067">ATP-binding</keyword>
<evidence type="ECO:0000256" key="2">
    <source>
        <dbReference type="ARBA" id="ARBA00005051"/>
    </source>
</evidence>
<dbReference type="Gene3D" id="3.30.70.560">
    <property type="entry name" value="7,8-Dihydro-6-hydroxymethylpterin-pyrophosphokinase HPPK"/>
    <property type="match status" value="1"/>
</dbReference>
<evidence type="ECO:0000256" key="6">
    <source>
        <dbReference type="ARBA" id="ARBA00022777"/>
    </source>
</evidence>
<keyword evidence="11" id="KW-1185">Reference proteome</keyword>
<comment type="caution">
    <text evidence="10">The sequence shown here is derived from an EMBL/GenBank/DDBJ whole genome shotgun (WGS) entry which is preliminary data.</text>
</comment>
<dbReference type="NCBIfam" id="TIGR01498">
    <property type="entry name" value="folK"/>
    <property type="match status" value="1"/>
</dbReference>
<evidence type="ECO:0000256" key="5">
    <source>
        <dbReference type="ARBA" id="ARBA00022741"/>
    </source>
</evidence>
<keyword evidence="4" id="KW-0808">Transferase</keyword>
<comment type="catalytic activity">
    <reaction evidence="1">
        <text>6-hydroxymethyl-7,8-dihydropterin + ATP = (7,8-dihydropterin-6-yl)methyl diphosphate + AMP + H(+)</text>
        <dbReference type="Rhea" id="RHEA:11412"/>
        <dbReference type="ChEBI" id="CHEBI:15378"/>
        <dbReference type="ChEBI" id="CHEBI:30616"/>
        <dbReference type="ChEBI" id="CHEBI:44841"/>
        <dbReference type="ChEBI" id="CHEBI:72950"/>
        <dbReference type="ChEBI" id="CHEBI:456215"/>
        <dbReference type="EC" id="2.7.6.3"/>
    </reaction>
</comment>
<gene>
    <name evidence="10" type="primary">folK</name>
    <name evidence="10" type="ORF">CR203_21975</name>
</gene>
<dbReference type="InterPro" id="IPR000550">
    <property type="entry name" value="Hppk"/>
</dbReference>
<evidence type="ECO:0000256" key="1">
    <source>
        <dbReference type="ARBA" id="ARBA00000198"/>
    </source>
</evidence>
<dbReference type="OrthoDB" id="9808041at2"/>
<dbReference type="PROSITE" id="PS00794">
    <property type="entry name" value="HPPK"/>
    <property type="match status" value="1"/>
</dbReference>
<evidence type="ECO:0000256" key="4">
    <source>
        <dbReference type="ARBA" id="ARBA00022679"/>
    </source>
</evidence>
<evidence type="ECO:0000256" key="3">
    <source>
        <dbReference type="ARBA" id="ARBA00013253"/>
    </source>
</evidence>
<dbReference type="PANTHER" id="PTHR43071:SF1">
    <property type="entry name" value="2-AMINO-4-HYDROXY-6-HYDROXYMETHYLDIHYDROPTERIDINE PYROPHOSPHOKINASE"/>
    <property type="match status" value="1"/>
</dbReference>
<organism evidence="10 11">
    <name type="scientific">Salipaludibacillus neizhouensis</name>
    <dbReference type="NCBI Taxonomy" id="885475"/>
    <lineage>
        <taxon>Bacteria</taxon>
        <taxon>Bacillati</taxon>
        <taxon>Bacillota</taxon>
        <taxon>Bacilli</taxon>
        <taxon>Bacillales</taxon>
        <taxon>Bacillaceae</taxon>
    </lineage>
</organism>
<dbReference type="AlphaFoldDB" id="A0A3A9JWF1"/>
<feature type="domain" description="7,8-dihydro-6-hydroxymethylpterin-pyrophosphokinase" evidence="9">
    <location>
        <begin position="90"/>
        <end position="101"/>
    </location>
</feature>
<reference evidence="10 11" key="1">
    <citation type="submission" date="2017-10" db="EMBL/GenBank/DDBJ databases">
        <title>Bacillus sp. nov., a halophilic bacterium isolated from a Keqin Lake.</title>
        <authorList>
            <person name="Wang H."/>
        </authorList>
    </citation>
    <scope>NUCLEOTIDE SEQUENCE [LARGE SCALE GENOMIC DNA]</scope>
    <source>
        <strain evidence="10 11">KCTC 13187</strain>
    </source>
</reference>
<dbReference type="SUPFAM" id="SSF55083">
    <property type="entry name" value="6-hydroxymethyl-7,8-dihydropterin pyrophosphokinase, HPPK"/>
    <property type="match status" value="1"/>
</dbReference>
<dbReference type="GO" id="GO:0016301">
    <property type="term" value="F:kinase activity"/>
    <property type="evidence" value="ECO:0007669"/>
    <property type="project" value="UniProtKB-KW"/>
</dbReference>
<dbReference type="GO" id="GO:0046654">
    <property type="term" value="P:tetrahydrofolate biosynthetic process"/>
    <property type="evidence" value="ECO:0007669"/>
    <property type="project" value="UniProtKB-UniPathway"/>
</dbReference>
<dbReference type="GO" id="GO:0046656">
    <property type="term" value="P:folic acid biosynthetic process"/>
    <property type="evidence" value="ECO:0007669"/>
    <property type="project" value="UniProtKB-KW"/>
</dbReference>
<protein>
    <recommendedName>
        <fullName evidence="3">2-amino-4-hydroxy-6-hydroxymethyldihydropteridine diphosphokinase</fullName>
        <ecNumber evidence="3">2.7.6.3</ecNumber>
    </recommendedName>
</protein>
<keyword evidence="6 10" id="KW-0418">Kinase</keyword>
<keyword evidence="5" id="KW-0547">Nucleotide-binding</keyword>
<evidence type="ECO:0000313" key="10">
    <source>
        <dbReference type="EMBL" id="RKL65234.1"/>
    </source>
</evidence>
<proteinExistence type="predicted"/>
<dbReference type="PANTHER" id="PTHR43071">
    <property type="entry name" value="2-AMINO-4-HYDROXY-6-HYDROXYMETHYLDIHYDROPTERIDINE PYROPHOSPHOKINASE"/>
    <property type="match status" value="1"/>
</dbReference>
<dbReference type="RefSeq" id="WP_110938021.1">
    <property type="nucleotide sequence ID" value="NZ_KZ614147.1"/>
</dbReference>
<dbReference type="Pfam" id="PF01288">
    <property type="entry name" value="HPPK"/>
    <property type="match status" value="1"/>
</dbReference>
<name>A0A3A9JWF1_9BACI</name>
<dbReference type="InterPro" id="IPR035907">
    <property type="entry name" value="Hppk_sf"/>
</dbReference>
<evidence type="ECO:0000256" key="8">
    <source>
        <dbReference type="ARBA" id="ARBA00022909"/>
    </source>
</evidence>
<evidence type="ECO:0000259" key="9">
    <source>
        <dbReference type="PROSITE" id="PS00794"/>
    </source>
</evidence>